<dbReference type="Proteomes" id="UP000320839">
    <property type="component" value="Chromosome"/>
</dbReference>
<gene>
    <name evidence="2" type="ORF">Pan153_52190</name>
</gene>
<feature type="domain" description="DUF1559" evidence="1">
    <location>
        <begin position="9"/>
        <end position="89"/>
    </location>
</feature>
<protein>
    <recommendedName>
        <fullName evidence="1">DUF1559 domain-containing protein</fullName>
    </recommendedName>
</protein>
<dbReference type="Pfam" id="PF07596">
    <property type="entry name" value="SBP_bac_10"/>
    <property type="match status" value="1"/>
</dbReference>
<organism evidence="2 3">
    <name type="scientific">Gimesia panareensis</name>
    <dbReference type="NCBI Taxonomy" id="2527978"/>
    <lineage>
        <taxon>Bacteria</taxon>
        <taxon>Pseudomonadati</taxon>
        <taxon>Planctomycetota</taxon>
        <taxon>Planctomycetia</taxon>
        <taxon>Planctomycetales</taxon>
        <taxon>Planctomycetaceae</taxon>
        <taxon>Gimesia</taxon>
    </lineage>
</organism>
<dbReference type="InterPro" id="IPR011453">
    <property type="entry name" value="DUF1559"/>
</dbReference>
<sequence>MHRIFPYGYNPVPGAGFVDGTGDIRTGWGFFILPFIDQASLYQFCNSNGASDCPIWHTTTALIDTAGTGDRASFPVYNCPSDSMGSINTDISSRIFEKSNFRVEGIVVVIIVDDQPIIHWTGNYSQLSTSYQQKEWGTPLEKFVFRQVKNRAIVLKISRSVHWTKIMEGCQFVMTLPYSYTFFHTFLRGCTKGLSTGGRYVF</sequence>
<evidence type="ECO:0000313" key="2">
    <source>
        <dbReference type="EMBL" id="QDV20543.1"/>
    </source>
</evidence>
<evidence type="ECO:0000259" key="1">
    <source>
        <dbReference type="Pfam" id="PF07596"/>
    </source>
</evidence>
<accession>A0A518FW14</accession>
<dbReference type="OrthoDB" id="247601at2"/>
<evidence type="ECO:0000313" key="3">
    <source>
        <dbReference type="Proteomes" id="UP000320839"/>
    </source>
</evidence>
<dbReference type="EMBL" id="CP036317">
    <property type="protein sequence ID" value="QDV20543.1"/>
    <property type="molecule type" value="Genomic_DNA"/>
</dbReference>
<name>A0A518FW14_9PLAN</name>
<proteinExistence type="predicted"/>
<reference evidence="2 3" key="1">
    <citation type="submission" date="2019-02" db="EMBL/GenBank/DDBJ databases">
        <title>Deep-cultivation of Planctomycetes and their phenomic and genomic characterization uncovers novel biology.</title>
        <authorList>
            <person name="Wiegand S."/>
            <person name="Jogler M."/>
            <person name="Boedeker C."/>
            <person name="Pinto D."/>
            <person name="Vollmers J."/>
            <person name="Rivas-Marin E."/>
            <person name="Kohn T."/>
            <person name="Peeters S.H."/>
            <person name="Heuer A."/>
            <person name="Rast P."/>
            <person name="Oberbeckmann S."/>
            <person name="Bunk B."/>
            <person name="Jeske O."/>
            <person name="Meyerdierks A."/>
            <person name="Storesund J.E."/>
            <person name="Kallscheuer N."/>
            <person name="Luecker S."/>
            <person name="Lage O.M."/>
            <person name="Pohl T."/>
            <person name="Merkel B.J."/>
            <person name="Hornburger P."/>
            <person name="Mueller R.-W."/>
            <person name="Bruemmer F."/>
            <person name="Labrenz M."/>
            <person name="Spormann A.M."/>
            <person name="Op den Camp H."/>
            <person name="Overmann J."/>
            <person name="Amann R."/>
            <person name="Jetten M.S.M."/>
            <person name="Mascher T."/>
            <person name="Medema M.H."/>
            <person name="Devos D.P."/>
            <person name="Kaster A.-K."/>
            <person name="Ovreas L."/>
            <person name="Rohde M."/>
            <person name="Galperin M.Y."/>
            <person name="Jogler C."/>
        </authorList>
    </citation>
    <scope>NUCLEOTIDE SEQUENCE [LARGE SCALE GENOMIC DNA]</scope>
    <source>
        <strain evidence="2 3">Pan153</strain>
    </source>
</reference>
<dbReference type="AlphaFoldDB" id="A0A518FW14"/>